<reference evidence="2" key="1">
    <citation type="submission" date="2018-06" db="EMBL/GenBank/DDBJ databases">
        <title>Genome assembly of Danube salmon.</title>
        <authorList>
            <person name="Macqueen D.J."/>
            <person name="Gundappa M.K."/>
        </authorList>
    </citation>
    <scope>NUCLEOTIDE SEQUENCE [LARGE SCALE GENOMIC DNA]</scope>
</reference>
<dbReference type="InterPro" id="IPR039051">
    <property type="entry name" value="SE-CTX-like"/>
</dbReference>
<accession>A0A4W5KDA4</accession>
<reference evidence="1" key="2">
    <citation type="submission" date="2025-05" db="UniProtKB">
        <authorList>
            <consortium name="Ensembl"/>
        </authorList>
    </citation>
    <scope>IDENTIFICATION</scope>
</reference>
<sequence length="226" mass="26172">SADVQRDTLVSILNGMEKISSFVATINPLFDIVTAVVKVTKELVAKDLTHDQDVEKFVRIKAKLEGISKTNQEILKQSQLNEVNEKYGKYEEYIKHQYTALNTMVEQIQNDPEGREGYMAEFQRVYEKDKGELPLSTYYSSVIEEEKAFEQRGLLKVYIEHYKQNRDVMEKKCSQLANVFHMGLMTLMAHTVVTKGDENKVREKWDPRVKKIQAKMIDALRQCEGN</sequence>
<dbReference type="PANTHER" id="PTHR40472:SF8">
    <property type="entry name" value="RAPUNZEL 2"/>
    <property type="match status" value="1"/>
</dbReference>
<evidence type="ECO:0000313" key="2">
    <source>
        <dbReference type="Proteomes" id="UP000314982"/>
    </source>
</evidence>
<name>A0A4W5KDA4_9TELE</name>
<dbReference type="AlphaFoldDB" id="A0A4W5KDA4"/>
<keyword evidence="2" id="KW-1185">Reference proteome</keyword>
<proteinExistence type="predicted"/>
<dbReference type="PANTHER" id="PTHR40472">
    <property type="entry name" value="RICIN B-TYPE LECTIN DOMAIN-CONTAINING PROTEIN"/>
    <property type="match status" value="1"/>
</dbReference>
<dbReference type="STRING" id="62062.ENSHHUP00000009994"/>
<dbReference type="Ensembl" id="ENSHHUT00000070553.1">
    <property type="protein sequence ID" value="ENSHHUP00000068263.1"/>
    <property type="gene ID" value="ENSHHUG00000040249.1"/>
</dbReference>
<dbReference type="GeneTree" id="ENSGT00940000165143"/>
<dbReference type="Ensembl" id="ENSHHUT00000010302.1">
    <property type="protein sequence ID" value="ENSHHUP00000009994.1"/>
    <property type="gene ID" value="ENSHHUG00000006088.1"/>
</dbReference>
<evidence type="ECO:0008006" key="3">
    <source>
        <dbReference type="Google" id="ProtNLM"/>
    </source>
</evidence>
<evidence type="ECO:0000313" key="1">
    <source>
        <dbReference type="Ensembl" id="ENSHHUP00000009994.1"/>
    </source>
</evidence>
<organism evidence="1 2">
    <name type="scientific">Hucho hucho</name>
    <name type="common">huchen</name>
    <dbReference type="NCBI Taxonomy" id="62062"/>
    <lineage>
        <taxon>Eukaryota</taxon>
        <taxon>Metazoa</taxon>
        <taxon>Chordata</taxon>
        <taxon>Craniata</taxon>
        <taxon>Vertebrata</taxon>
        <taxon>Euteleostomi</taxon>
        <taxon>Actinopterygii</taxon>
        <taxon>Neopterygii</taxon>
        <taxon>Teleostei</taxon>
        <taxon>Protacanthopterygii</taxon>
        <taxon>Salmoniformes</taxon>
        <taxon>Salmonidae</taxon>
        <taxon>Salmoninae</taxon>
        <taxon>Hucho</taxon>
    </lineage>
</organism>
<dbReference type="Proteomes" id="UP000314982">
    <property type="component" value="Unassembled WGS sequence"/>
</dbReference>
<protein>
    <recommendedName>
        <fullName evidence="3">Rapunzel 2</fullName>
    </recommendedName>
</protein>